<accession>A0A819VVT8</accession>
<reference evidence="4" key="1">
    <citation type="submission" date="2021-02" db="EMBL/GenBank/DDBJ databases">
        <authorList>
            <person name="Nowell W R."/>
        </authorList>
    </citation>
    <scope>NUCLEOTIDE SEQUENCE</scope>
</reference>
<feature type="transmembrane region" description="Helical" evidence="2">
    <location>
        <begin position="467"/>
        <end position="493"/>
    </location>
</feature>
<dbReference type="EMBL" id="CAJOBO010000061">
    <property type="protein sequence ID" value="CAF4115897.1"/>
    <property type="molecule type" value="Genomic_DNA"/>
</dbReference>
<protein>
    <submittedName>
        <fullName evidence="4">Uncharacterized protein</fullName>
    </submittedName>
</protein>
<feature type="chain" id="PRO_5032368592" evidence="3">
    <location>
        <begin position="20"/>
        <end position="677"/>
    </location>
</feature>
<gene>
    <name evidence="4" type="ORF">HFQ381_LOCUS1986</name>
</gene>
<evidence type="ECO:0000256" key="2">
    <source>
        <dbReference type="SAM" id="Phobius"/>
    </source>
</evidence>
<keyword evidence="2" id="KW-0812">Transmembrane</keyword>
<keyword evidence="3" id="KW-0732">Signal</keyword>
<feature type="signal peptide" evidence="3">
    <location>
        <begin position="1"/>
        <end position="19"/>
    </location>
</feature>
<comment type="caution">
    <text evidence="4">The sequence shown here is derived from an EMBL/GenBank/DDBJ whole genome shotgun (WGS) entry which is preliminary data.</text>
</comment>
<keyword evidence="2" id="KW-0472">Membrane</keyword>
<organism evidence="4 5">
    <name type="scientific">Rotaria socialis</name>
    <dbReference type="NCBI Taxonomy" id="392032"/>
    <lineage>
        <taxon>Eukaryota</taxon>
        <taxon>Metazoa</taxon>
        <taxon>Spiralia</taxon>
        <taxon>Gnathifera</taxon>
        <taxon>Rotifera</taxon>
        <taxon>Eurotatoria</taxon>
        <taxon>Bdelloidea</taxon>
        <taxon>Philodinida</taxon>
        <taxon>Philodinidae</taxon>
        <taxon>Rotaria</taxon>
    </lineage>
</organism>
<dbReference type="Proteomes" id="UP000663851">
    <property type="component" value="Unassembled WGS sequence"/>
</dbReference>
<keyword evidence="2" id="KW-1133">Transmembrane helix</keyword>
<name>A0A819VVT8_9BILA</name>
<feature type="compositionally biased region" description="Polar residues" evidence="1">
    <location>
        <begin position="532"/>
        <end position="543"/>
    </location>
</feature>
<sequence>MLPFYHLCFISIFAISIQANHFRGGTITWKPINNNVSANATVSVMITQTYIWTWPLINCTDAMIAAQSPPIDLTGKSGDGDLLMCYDNCSTSGGYVGHEVPITGYCTDFSAALDVTVSQRSDIVNLTVRAFFLVEFATSGNWQLLALGSSTGWSLSSLIDLNIRPDNGLINTAPVATCISYISIPVNVQQTIQIPVLDADNDIVRCRFASGTSECANACPPTSLPTGTTLSSSCMLTITGPTAGNYYLVAAQAEDFITNASTNPMSSVPIQFLVYVYAATNCTIKPLLLSDMASGDCLGAEVGVSVVMHFTAVNLCGSDREIIDIATLSFPTIIKSAVVQSPTNASIWSMEMTWIPSAMQVGSQVLCAVACDNASVQSDQYCITIFVGLSSVPLCPGATAGPTTTTTTTIETTTNILGESSIKQIHDSTVDITTMEMSTSIDVQTRIERMNNLLRIFLVKSNNTLNWALIGGLSALGLLLALSFCLYCCCRFSRVGAFSKRRKNVRELEDIPIWAQQRRKSHEKLQREENQKQTSRLQHSRSANADCESRISSTITLTRDLFTTMSDYTLPSDNVQSPISDEMSNEDCTKVSDILQDYDSPESTSLFGSPTPEMDPARVVRVPRMSKPSVVPNTQRFTMSIELEVTNISNNDLNDGEIQKFDRCSQLRVPVTRIKRL</sequence>
<feature type="region of interest" description="Disordered" evidence="1">
    <location>
        <begin position="519"/>
        <end position="545"/>
    </location>
</feature>
<evidence type="ECO:0000256" key="3">
    <source>
        <dbReference type="SAM" id="SignalP"/>
    </source>
</evidence>
<evidence type="ECO:0000313" key="5">
    <source>
        <dbReference type="Proteomes" id="UP000663851"/>
    </source>
</evidence>
<proteinExistence type="predicted"/>
<dbReference type="AlphaFoldDB" id="A0A819VVT8"/>
<evidence type="ECO:0000256" key="1">
    <source>
        <dbReference type="SAM" id="MobiDB-lite"/>
    </source>
</evidence>
<evidence type="ECO:0000313" key="4">
    <source>
        <dbReference type="EMBL" id="CAF4115897.1"/>
    </source>
</evidence>